<protein>
    <recommendedName>
        <fullName evidence="4">SprA-related family protein</fullName>
    </recommendedName>
</protein>
<gene>
    <name evidence="2" type="ORF">HWQ67_14370</name>
</gene>
<comment type="caution">
    <text evidence="2">The sequence shown here is derived from an EMBL/GenBank/DDBJ whole genome shotgun (WGS) entry which is preliminary data.</text>
</comment>
<name>A0ABS6S2X6_9BACT</name>
<feature type="compositionally biased region" description="Polar residues" evidence="1">
    <location>
        <begin position="55"/>
        <end position="64"/>
    </location>
</feature>
<dbReference type="Proteomes" id="UP001196980">
    <property type="component" value="Unassembled WGS sequence"/>
</dbReference>
<keyword evidence="3" id="KW-1185">Reference proteome</keyword>
<accession>A0ABS6S2X6</accession>
<dbReference type="RefSeq" id="WP_218253382.1">
    <property type="nucleotide sequence ID" value="NZ_JABXWD010000337.1"/>
</dbReference>
<evidence type="ECO:0000313" key="3">
    <source>
        <dbReference type="Proteomes" id="UP001196980"/>
    </source>
</evidence>
<dbReference type="EMBL" id="JABXWD010000337">
    <property type="protein sequence ID" value="MBV6342768.1"/>
    <property type="molecule type" value="Genomic_DNA"/>
</dbReference>
<dbReference type="Pfam" id="PF12118">
    <property type="entry name" value="SprA-related"/>
    <property type="match status" value="1"/>
</dbReference>
<sequence>MDVSVTGIQQGLYPTYGLSGGTRNVSNAQNADSVNKQGGVSAGTDGKAGGVTADNAGTTPQTNADKAREIQIQVQRLKQREQAVKAHEQAHTSVGGQYAGAPTYEYTRGPDGKNYISGGEVPIDVSKEKEPDATVRKMRQVRAAALAPADPSPQDQAIAAKATNIESKAQQELITKQFDQRQKQKDSYMMLQGIGSSETKQDVGSNVSIYV</sequence>
<proteinExistence type="predicted"/>
<reference evidence="2 3" key="1">
    <citation type="journal article" date="2020" name="J Geophys Res Biogeosci">
        <title>Magnetotaxis as an Adaptation to Enable Bacterial Shuttling of Microbial Sulfur and Sulfur Cycling Across Aquatic Oxic#Anoxic Interfaces.</title>
        <authorList>
            <person name="Li J."/>
            <person name="Liu P."/>
            <person name="Wang J."/>
            <person name="Roberts A.P."/>
            <person name="Pan Y."/>
        </authorList>
    </citation>
    <scope>NUCLEOTIDE SEQUENCE [LARGE SCALE GENOMIC DNA]</scope>
    <source>
        <strain evidence="2 3">MYR-1_YQ</strain>
    </source>
</reference>
<evidence type="ECO:0008006" key="4">
    <source>
        <dbReference type="Google" id="ProtNLM"/>
    </source>
</evidence>
<evidence type="ECO:0000256" key="1">
    <source>
        <dbReference type="SAM" id="MobiDB-lite"/>
    </source>
</evidence>
<feature type="compositionally biased region" description="Polar residues" evidence="1">
    <location>
        <begin position="21"/>
        <end position="38"/>
    </location>
</feature>
<organism evidence="2 3">
    <name type="scientific">Candidatus Magnetobacterium casense</name>
    <dbReference type="NCBI Taxonomy" id="1455061"/>
    <lineage>
        <taxon>Bacteria</taxon>
        <taxon>Pseudomonadati</taxon>
        <taxon>Nitrospirota</taxon>
        <taxon>Thermodesulfovibrionia</taxon>
        <taxon>Thermodesulfovibrionales</taxon>
        <taxon>Candidatus Magnetobacteriaceae</taxon>
        <taxon>Candidatus Magnetobacterium</taxon>
    </lineage>
</organism>
<evidence type="ECO:0000313" key="2">
    <source>
        <dbReference type="EMBL" id="MBV6342768.1"/>
    </source>
</evidence>
<dbReference type="InterPro" id="IPR021973">
    <property type="entry name" value="SprA-related"/>
</dbReference>
<feature type="region of interest" description="Disordered" evidence="1">
    <location>
        <begin position="19"/>
        <end position="66"/>
    </location>
</feature>